<dbReference type="Proteomes" id="UP001500124">
    <property type="component" value="Unassembled WGS sequence"/>
</dbReference>
<sequence length="107" mass="11732">MAVLRALPLAGNRITGARGRSVRGPMKPVAPWSVHVHLRVEEQELDSFLKDAWQIPIAVGPPDALLDALDLYTRALLTTGIEFDRDDLLLALFQIPQQLAPPWGSVG</sequence>
<name>A0ABP9LL58_9ACTN</name>
<organism evidence="1 2">
    <name type="scientific">Streptomyces similanensis</name>
    <dbReference type="NCBI Taxonomy" id="1274988"/>
    <lineage>
        <taxon>Bacteria</taxon>
        <taxon>Bacillati</taxon>
        <taxon>Actinomycetota</taxon>
        <taxon>Actinomycetes</taxon>
        <taxon>Kitasatosporales</taxon>
        <taxon>Streptomycetaceae</taxon>
        <taxon>Streptomyces</taxon>
    </lineage>
</organism>
<protein>
    <submittedName>
        <fullName evidence="1">Uncharacterized protein</fullName>
    </submittedName>
</protein>
<accession>A0ABP9LL58</accession>
<evidence type="ECO:0000313" key="1">
    <source>
        <dbReference type="EMBL" id="GAA5078346.1"/>
    </source>
</evidence>
<gene>
    <name evidence="1" type="ORF">GCM10023336_69950</name>
</gene>
<keyword evidence="2" id="KW-1185">Reference proteome</keyword>
<dbReference type="EMBL" id="BAABKC010000128">
    <property type="protein sequence ID" value="GAA5078346.1"/>
    <property type="molecule type" value="Genomic_DNA"/>
</dbReference>
<reference evidence="2" key="1">
    <citation type="journal article" date="2019" name="Int. J. Syst. Evol. Microbiol.">
        <title>The Global Catalogue of Microorganisms (GCM) 10K type strain sequencing project: providing services to taxonomists for standard genome sequencing and annotation.</title>
        <authorList>
            <consortium name="The Broad Institute Genomics Platform"/>
            <consortium name="The Broad Institute Genome Sequencing Center for Infectious Disease"/>
            <person name="Wu L."/>
            <person name="Ma J."/>
        </authorList>
    </citation>
    <scope>NUCLEOTIDE SEQUENCE [LARGE SCALE GENOMIC DNA]</scope>
    <source>
        <strain evidence="2">JCM 18410</strain>
    </source>
</reference>
<proteinExistence type="predicted"/>
<comment type="caution">
    <text evidence="1">The sequence shown here is derived from an EMBL/GenBank/DDBJ whole genome shotgun (WGS) entry which is preliminary data.</text>
</comment>
<evidence type="ECO:0000313" key="2">
    <source>
        <dbReference type="Proteomes" id="UP001500124"/>
    </source>
</evidence>